<accession>A0A5P8K4J9</accession>
<dbReference type="Proteomes" id="UP000327294">
    <property type="component" value="Chromosome"/>
</dbReference>
<reference evidence="1 2" key="1">
    <citation type="submission" date="2019-10" db="EMBL/GenBank/DDBJ databases">
        <title>Streptomyces sp. strain GY16 isolated from leaves of Broussonetia papyrifera.</title>
        <authorList>
            <person name="Mo P."/>
        </authorList>
    </citation>
    <scope>NUCLEOTIDE SEQUENCE [LARGE SCALE GENOMIC DNA]</scope>
    <source>
        <strain evidence="1 2">GY16</strain>
    </source>
</reference>
<organism evidence="1 2">
    <name type="scientific">Streptomyces phaeolivaceus</name>
    <dbReference type="NCBI Taxonomy" id="2653200"/>
    <lineage>
        <taxon>Bacteria</taxon>
        <taxon>Bacillati</taxon>
        <taxon>Actinomycetota</taxon>
        <taxon>Actinomycetes</taxon>
        <taxon>Kitasatosporales</taxon>
        <taxon>Streptomycetaceae</taxon>
        <taxon>Streptomyces</taxon>
    </lineage>
</organism>
<dbReference type="RefSeq" id="WP_152168925.1">
    <property type="nucleotide sequence ID" value="NZ_CP045096.1"/>
</dbReference>
<dbReference type="KEGG" id="sphv:F9278_15895"/>
<dbReference type="AlphaFoldDB" id="A0A5P8K4J9"/>
<dbReference type="Pfam" id="PF03237">
    <property type="entry name" value="Terminase_6N"/>
    <property type="match status" value="1"/>
</dbReference>
<proteinExistence type="predicted"/>
<evidence type="ECO:0000313" key="1">
    <source>
        <dbReference type="EMBL" id="QFQ97449.1"/>
    </source>
</evidence>
<dbReference type="InterPro" id="IPR006437">
    <property type="entry name" value="Phage_terminase_lsu"/>
</dbReference>
<keyword evidence="2" id="KW-1185">Reference proteome</keyword>
<protein>
    <submittedName>
        <fullName evidence="1">PBSX family phage terminase large subunit</fullName>
    </submittedName>
</protein>
<evidence type="ECO:0000313" key="2">
    <source>
        <dbReference type="Proteomes" id="UP000327294"/>
    </source>
</evidence>
<name>A0A5P8K4J9_9ACTN</name>
<dbReference type="Gene3D" id="3.40.50.300">
    <property type="entry name" value="P-loop containing nucleotide triphosphate hydrolases"/>
    <property type="match status" value="1"/>
</dbReference>
<dbReference type="NCBIfam" id="TIGR01547">
    <property type="entry name" value="phage_term_2"/>
    <property type="match status" value="1"/>
</dbReference>
<dbReference type="InterPro" id="IPR027417">
    <property type="entry name" value="P-loop_NTPase"/>
</dbReference>
<dbReference type="EMBL" id="CP045096">
    <property type="protein sequence ID" value="QFQ97449.1"/>
    <property type="molecule type" value="Genomic_DNA"/>
</dbReference>
<dbReference type="Gene3D" id="3.30.420.280">
    <property type="match status" value="1"/>
</dbReference>
<gene>
    <name evidence="1" type="ORF">F9278_15895</name>
</gene>
<sequence length="425" mass="47682">MSLLDALPLSRKQIISIVEAEARVNAWEGSVRSGKTIASLICWLAFVRNAPRGGELVMVGRTRDSLYRNVIQPLTNPEIFGKLSKQIQYNPGAPIAIIMGRVVHVLGANDAKAEPKVRGMTCAGAYVDEATTLPKLFFDQLLARCSVKGAKLFTTTNPDNPAHWFRKEYLKRPAETGLRSWHFTLDDNPYLDPQYVAFLKSTYTGLFYRRNILGHWVQAEGAIYDCFDEERHVVKTLPPMARWLCDAIDYGTTNPYADLLIGLGTDKRLYVASEYRWDSRAERRKKTDVEYSQARKRWLAAVPHPQTNVIGVQPEWTVVDPSAASYVEQLHRDGVHGVTPADNTVVDGIRTVASLIAAGRLLVHESARGLIEEIPGYSWDDEKAEKGEDVPIKLDDHSCDALRYGVRTTEALWRPHIPMLLEVAA</sequence>